<dbReference type="PANTHER" id="PTHR23003">
    <property type="entry name" value="RNA RECOGNITION MOTIF RRM DOMAIN CONTAINING PROTEIN"/>
    <property type="match status" value="1"/>
</dbReference>
<protein>
    <submittedName>
        <fullName evidence="2">SPAC328.05 protein</fullName>
    </submittedName>
</protein>
<dbReference type="OrthoDB" id="272703at2759"/>
<comment type="caution">
    <text evidence="2">The sequence shown here is derived from an EMBL/GenBank/DDBJ whole genome shotgun (WGS) entry which is preliminary data.</text>
</comment>
<dbReference type="EMBL" id="CAJNDS010000017">
    <property type="protein sequence ID" value="CAE6918359.1"/>
    <property type="molecule type" value="Genomic_DNA"/>
</dbReference>
<keyword evidence="1" id="KW-0694">RNA-binding</keyword>
<gene>
    <name evidence="2" type="primary">SPAC328.05</name>
    <name evidence="2" type="ORF">SNAT2548_LOCUS372</name>
</gene>
<dbReference type="GO" id="GO:1990904">
    <property type="term" value="C:ribonucleoprotein complex"/>
    <property type="evidence" value="ECO:0007669"/>
    <property type="project" value="TreeGrafter"/>
</dbReference>
<evidence type="ECO:0000313" key="3">
    <source>
        <dbReference type="Proteomes" id="UP000604046"/>
    </source>
</evidence>
<dbReference type="InterPro" id="IPR012677">
    <property type="entry name" value="Nucleotide-bd_a/b_plait_sf"/>
</dbReference>
<sequence>MRQAGDVLHCDILAEPGTAMGSKGCGLVEFASAAGAARAVNQLTDTAARLRVERGRKVFVGRCPLTCICLTSHDSAARVFEELAVQRHVAGWQRKVVRCDILAEPGTALGSKGCGIVEYASASAAQRAIRELWGARHGEDVKAGQRSVGVLSSMTSLKDDVRSFESPCLGEVAKSYDERKWRPIHGVTWQELKDHMRDAGTVLFCQILKEPGATMGASAAQLLEAVLETWAYMYIYRKIYIYIYI</sequence>
<dbReference type="InterPro" id="IPR035979">
    <property type="entry name" value="RBD_domain_sf"/>
</dbReference>
<dbReference type="SUPFAM" id="SSF54928">
    <property type="entry name" value="RNA-binding domain, RBD"/>
    <property type="match status" value="1"/>
</dbReference>
<organism evidence="2 3">
    <name type="scientific">Symbiodinium natans</name>
    <dbReference type="NCBI Taxonomy" id="878477"/>
    <lineage>
        <taxon>Eukaryota</taxon>
        <taxon>Sar</taxon>
        <taxon>Alveolata</taxon>
        <taxon>Dinophyceae</taxon>
        <taxon>Suessiales</taxon>
        <taxon>Symbiodiniaceae</taxon>
        <taxon>Symbiodinium</taxon>
    </lineage>
</organism>
<accession>A0A812GD81</accession>
<evidence type="ECO:0000313" key="2">
    <source>
        <dbReference type="EMBL" id="CAE6918359.1"/>
    </source>
</evidence>
<dbReference type="AlphaFoldDB" id="A0A812GD81"/>
<name>A0A812GD81_9DINO</name>
<keyword evidence="3" id="KW-1185">Reference proteome</keyword>
<reference evidence="2" key="1">
    <citation type="submission" date="2021-02" db="EMBL/GenBank/DDBJ databases">
        <authorList>
            <person name="Dougan E. K."/>
            <person name="Rhodes N."/>
            <person name="Thang M."/>
            <person name="Chan C."/>
        </authorList>
    </citation>
    <scope>NUCLEOTIDE SEQUENCE</scope>
</reference>
<dbReference type="Gene3D" id="3.30.70.330">
    <property type="match status" value="2"/>
</dbReference>
<dbReference type="GO" id="GO:0005634">
    <property type="term" value="C:nucleus"/>
    <property type="evidence" value="ECO:0007669"/>
    <property type="project" value="TreeGrafter"/>
</dbReference>
<dbReference type="GO" id="GO:0003729">
    <property type="term" value="F:mRNA binding"/>
    <property type="evidence" value="ECO:0007669"/>
    <property type="project" value="TreeGrafter"/>
</dbReference>
<dbReference type="GO" id="GO:0005737">
    <property type="term" value="C:cytoplasm"/>
    <property type="evidence" value="ECO:0007669"/>
    <property type="project" value="TreeGrafter"/>
</dbReference>
<dbReference type="PANTHER" id="PTHR23003:SF3">
    <property type="entry name" value="FI21236P1-RELATED"/>
    <property type="match status" value="1"/>
</dbReference>
<dbReference type="Proteomes" id="UP000604046">
    <property type="component" value="Unassembled WGS sequence"/>
</dbReference>
<dbReference type="InterPro" id="IPR050374">
    <property type="entry name" value="RRT5_SRSF_SR"/>
</dbReference>
<evidence type="ECO:0000256" key="1">
    <source>
        <dbReference type="ARBA" id="ARBA00022884"/>
    </source>
</evidence>
<proteinExistence type="predicted"/>